<keyword evidence="9" id="KW-1185">Reference proteome</keyword>
<dbReference type="GO" id="GO:0032259">
    <property type="term" value="P:methylation"/>
    <property type="evidence" value="ECO:0007669"/>
    <property type="project" value="UniProtKB-KW"/>
</dbReference>
<keyword evidence="5" id="KW-0067">ATP-binding</keyword>
<dbReference type="GO" id="GO:0008168">
    <property type="term" value="F:methyltransferase activity"/>
    <property type="evidence" value="ECO:0007669"/>
    <property type="project" value="UniProtKB-KW"/>
</dbReference>
<evidence type="ECO:0000313" key="9">
    <source>
        <dbReference type="Proteomes" id="UP000188318"/>
    </source>
</evidence>
<feature type="region of interest" description="Disordered" evidence="6">
    <location>
        <begin position="1391"/>
        <end position="1449"/>
    </location>
</feature>
<feature type="region of interest" description="Disordered" evidence="6">
    <location>
        <begin position="1"/>
        <end position="22"/>
    </location>
</feature>
<proteinExistence type="predicted"/>
<dbReference type="Gene3D" id="3.40.50.10810">
    <property type="entry name" value="Tandem AAA-ATPase domain"/>
    <property type="match status" value="1"/>
</dbReference>
<dbReference type="STRING" id="602072.A0A1R3RDF5"/>
<protein>
    <recommendedName>
        <fullName evidence="7">Helicase C-terminal domain-containing protein</fullName>
    </recommendedName>
</protein>
<evidence type="ECO:0000313" key="8">
    <source>
        <dbReference type="EMBL" id="OOF92487.1"/>
    </source>
</evidence>
<dbReference type="CDD" id="cd18793">
    <property type="entry name" value="SF2_C_SNF"/>
    <property type="match status" value="1"/>
</dbReference>
<dbReference type="PANTHER" id="PTHR45626">
    <property type="entry name" value="TRANSCRIPTION TERMINATION FACTOR 2-RELATED"/>
    <property type="match status" value="1"/>
</dbReference>
<feature type="region of interest" description="Disordered" evidence="6">
    <location>
        <begin position="1357"/>
        <end position="1376"/>
    </location>
</feature>
<dbReference type="OMA" id="SMIPYIT"/>
<dbReference type="InterPro" id="IPR001650">
    <property type="entry name" value="Helicase_C-like"/>
</dbReference>
<evidence type="ECO:0000256" key="4">
    <source>
        <dbReference type="ARBA" id="ARBA00022801"/>
    </source>
</evidence>
<evidence type="ECO:0000256" key="6">
    <source>
        <dbReference type="SAM" id="MobiDB-lite"/>
    </source>
</evidence>
<dbReference type="Gene3D" id="3.40.50.150">
    <property type="entry name" value="Vaccinia Virus protein VP39"/>
    <property type="match status" value="1"/>
</dbReference>
<dbReference type="InterPro" id="IPR014001">
    <property type="entry name" value="Helicase_ATP-bd"/>
</dbReference>
<dbReference type="InterPro" id="IPR049730">
    <property type="entry name" value="SNF2/RAD54-like_C"/>
</dbReference>
<dbReference type="InterPro" id="IPR029063">
    <property type="entry name" value="SAM-dependent_MTases_sf"/>
</dbReference>
<keyword evidence="4" id="KW-0378">Hydrolase</keyword>
<evidence type="ECO:0000256" key="3">
    <source>
        <dbReference type="ARBA" id="ARBA00022741"/>
    </source>
</evidence>
<feature type="domain" description="Helicase C-terminal" evidence="7">
    <location>
        <begin position="1971"/>
        <end position="2133"/>
    </location>
</feature>
<dbReference type="VEuPathDB" id="FungiDB:ASPCADRAFT_517877"/>
<name>A0A1R3RDF5_ASPC5</name>
<feature type="compositionally biased region" description="Polar residues" evidence="6">
    <location>
        <begin position="1816"/>
        <end position="1826"/>
    </location>
</feature>
<dbReference type="InterPro" id="IPR000330">
    <property type="entry name" value="SNF2_N"/>
</dbReference>
<dbReference type="SUPFAM" id="SSF52540">
    <property type="entry name" value="P-loop containing nucleoside triphosphate hydrolases"/>
    <property type="match status" value="2"/>
</dbReference>
<keyword evidence="1" id="KW-0489">Methyltransferase</keyword>
<dbReference type="Proteomes" id="UP000188318">
    <property type="component" value="Unassembled WGS sequence"/>
</dbReference>
<organism evidence="8 9">
    <name type="scientific">Aspergillus carbonarius (strain ITEM 5010)</name>
    <dbReference type="NCBI Taxonomy" id="602072"/>
    <lineage>
        <taxon>Eukaryota</taxon>
        <taxon>Fungi</taxon>
        <taxon>Dikarya</taxon>
        <taxon>Ascomycota</taxon>
        <taxon>Pezizomycotina</taxon>
        <taxon>Eurotiomycetes</taxon>
        <taxon>Eurotiomycetidae</taxon>
        <taxon>Eurotiales</taxon>
        <taxon>Aspergillaceae</taxon>
        <taxon>Aspergillus</taxon>
        <taxon>Aspergillus subgen. Circumdati</taxon>
    </lineage>
</organism>
<accession>A0A1R3RDF5</accession>
<reference evidence="9" key="1">
    <citation type="journal article" date="2017" name="Genome Biol.">
        <title>Comparative genomics reveals high biological diversity and specific adaptations in the industrially and medically important fungal genus Aspergillus.</title>
        <authorList>
            <person name="de Vries R.P."/>
            <person name="Riley R."/>
            <person name="Wiebenga A."/>
            <person name="Aguilar-Osorio G."/>
            <person name="Amillis S."/>
            <person name="Uchima C.A."/>
            <person name="Anderluh G."/>
            <person name="Asadollahi M."/>
            <person name="Askin M."/>
            <person name="Barry K."/>
            <person name="Battaglia E."/>
            <person name="Bayram O."/>
            <person name="Benocci T."/>
            <person name="Braus-Stromeyer S.A."/>
            <person name="Caldana C."/>
            <person name="Canovas D."/>
            <person name="Cerqueira G.C."/>
            <person name="Chen F."/>
            <person name="Chen W."/>
            <person name="Choi C."/>
            <person name="Clum A."/>
            <person name="Dos Santos R.A."/>
            <person name="Damasio A.R."/>
            <person name="Diallinas G."/>
            <person name="Emri T."/>
            <person name="Fekete E."/>
            <person name="Flipphi M."/>
            <person name="Freyberg S."/>
            <person name="Gallo A."/>
            <person name="Gournas C."/>
            <person name="Habgood R."/>
            <person name="Hainaut M."/>
            <person name="Harispe M.L."/>
            <person name="Henrissat B."/>
            <person name="Hilden K.S."/>
            <person name="Hope R."/>
            <person name="Hossain A."/>
            <person name="Karabika E."/>
            <person name="Karaffa L."/>
            <person name="Karanyi Z."/>
            <person name="Krasevec N."/>
            <person name="Kuo A."/>
            <person name="Kusch H."/>
            <person name="LaButti K."/>
            <person name="Lagendijk E.L."/>
            <person name="Lapidus A."/>
            <person name="Levasseur A."/>
            <person name="Lindquist E."/>
            <person name="Lipzen A."/>
            <person name="Logrieco A.F."/>
            <person name="MacCabe A."/>
            <person name="Maekelae M.R."/>
            <person name="Malavazi I."/>
            <person name="Melin P."/>
            <person name="Meyer V."/>
            <person name="Mielnichuk N."/>
            <person name="Miskei M."/>
            <person name="Molnar A.P."/>
            <person name="Mule G."/>
            <person name="Ngan C.Y."/>
            <person name="Orejas M."/>
            <person name="Orosz E."/>
            <person name="Ouedraogo J.P."/>
            <person name="Overkamp K.M."/>
            <person name="Park H.-S."/>
            <person name="Perrone G."/>
            <person name="Piumi F."/>
            <person name="Punt P.J."/>
            <person name="Ram A.F."/>
            <person name="Ramon A."/>
            <person name="Rauscher S."/>
            <person name="Record E."/>
            <person name="Riano-Pachon D.M."/>
            <person name="Robert V."/>
            <person name="Roehrig J."/>
            <person name="Ruller R."/>
            <person name="Salamov A."/>
            <person name="Salih N.S."/>
            <person name="Samson R.A."/>
            <person name="Sandor E."/>
            <person name="Sanguinetti M."/>
            <person name="Schuetze T."/>
            <person name="Sepcic K."/>
            <person name="Shelest E."/>
            <person name="Sherlock G."/>
            <person name="Sophianopoulou V."/>
            <person name="Squina F.M."/>
            <person name="Sun H."/>
            <person name="Susca A."/>
            <person name="Todd R.B."/>
            <person name="Tsang A."/>
            <person name="Unkles S.E."/>
            <person name="van de Wiele N."/>
            <person name="van Rossen-Uffink D."/>
            <person name="Oliveira J.V."/>
            <person name="Vesth T.C."/>
            <person name="Visser J."/>
            <person name="Yu J.-H."/>
            <person name="Zhou M."/>
            <person name="Andersen M.R."/>
            <person name="Archer D.B."/>
            <person name="Baker S.E."/>
            <person name="Benoit I."/>
            <person name="Brakhage A.A."/>
            <person name="Braus G.H."/>
            <person name="Fischer R."/>
            <person name="Frisvad J.C."/>
            <person name="Goldman G.H."/>
            <person name="Houbraken J."/>
            <person name="Oakley B."/>
            <person name="Pocsi I."/>
            <person name="Scazzocchio C."/>
            <person name="Seiboth B."/>
            <person name="vanKuyk P.A."/>
            <person name="Wortman J."/>
            <person name="Dyer P.S."/>
            <person name="Grigoriev I.V."/>
        </authorList>
    </citation>
    <scope>NUCLEOTIDE SEQUENCE [LARGE SCALE GENOMIC DNA]</scope>
    <source>
        <strain evidence="9">ITEM 5010</strain>
    </source>
</reference>
<keyword evidence="2" id="KW-0808">Transferase</keyword>
<evidence type="ECO:0000259" key="7">
    <source>
        <dbReference type="PROSITE" id="PS51194"/>
    </source>
</evidence>
<dbReference type="PANTHER" id="PTHR45626:SF26">
    <property type="entry name" value="FAMILY HELICASE, PUTATIVE (AFU_ORTHOLOGUE AFUA_2G09120)-RELATED"/>
    <property type="match status" value="1"/>
</dbReference>
<dbReference type="Gene3D" id="3.40.50.300">
    <property type="entry name" value="P-loop containing nucleotide triphosphate hydrolases"/>
    <property type="match status" value="1"/>
</dbReference>
<dbReference type="OrthoDB" id="423221at2759"/>
<dbReference type="InterPro" id="IPR050628">
    <property type="entry name" value="SNF2_RAD54_helicase_TF"/>
</dbReference>
<feature type="region of interest" description="Disordered" evidence="6">
    <location>
        <begin position="1774"/>
        <end position="1850"/>
    </location>
</feature>
<dbReference type="Pfam" id="PF00176">
    <property type="entry name" value="SNF2-rel_dom"/>
    <property type="match status" value="1"/>
</dbReference>
<dbReference type="Pfam" id="PF00271">
    <property type="entry name" value="Helicase_C"/>
    <property type="match status" value="1"/>
</dbReference>
<dbReference type="SUPFAM" id="SSF53335">
    <property type="entry name" value="S-adenosyl-L-methionine-dependent methyltransferases"/>
    <property type="match status" value="1"/>
</dbReference>
<dbReference type="GO" id="GO:0008094">
    <property type="term" value="F:ATP-dependent activity, acting on DNA"/>
    <property type="evidence" value="ECO:0007669"/>
    <property type="project" value="TreeGrafter"/>
</dbReference>
<sequence length="2153" mass="243049">MRPSKRVARTRQTNANEEEISVASSLDPNIPEILRSQLPIGPRAPKTQLALHLPPMHNLEDIYRSITEVALKLGFDRVLSHSGSRPLRVATVCSGTESPLLALEMVQKNLRKHFNRNFEFKHLFSAEIVPFKQAYIERNFHPRFIFRDVEELKDRVAKTAYGSLEKIPKNPDILVAGFACVDFSSLNNKRKTMEQKGESGRTFWAILHYAATYRPRLVILENVKNAPWAKIREYWNEINYFATWLDVDTKAFYLPQTRERGYMFCVDRVAMKRQDLSDADMKGWAQVLTNFKRPASSPAGMFLLDGDDRRLDQIEKDMATRIKPSRTLVNWEKYQVRHQSYRLSKALGHRRPVSRSQDDGTCQMPDFTWQTWVKSLPERVWDTIDMNFLRKLIEGYDMNFKERCIELSQGIEREIDIRASGIVGCITPCGMPYLTTRGGPLCGLESLALQGLPLDRLLLTRESQRELQDLAGNAMTSTVVGAAILAALITGYKVLEKGAQRPVQNDRVPERNDITPKCEQKMIARDIHLGDTAHLDTMELQVQAASSARYCVCERQTAIRANILRCTLCQHTACSDCGGNPAHVYERWDSLERTKPLDFISRLRRSLPARLVVSGLSRDDYTRLIEGISVNFPPKDADEFLEAVASAVGDELRLLDIRRSEVWTVFYEGVYSSLHLVISEPGFTWLFFAKPPDSAPALCLIREILSQPIARMTPGSVALLEGDWEVSAPLSFKQTLEFSGSGQQVDSYEARCGLQVKNVLGSKFWTHIQVQGADEAVGDLEVDIRGTYQLLPDCGTAGACLHKQAADQDDASVYLFLDPTKLGDPKKDSFVFAWQHRRIPGYTRRLTIAEVSHTWRSAKATEDPSPVDVYCRQWSRIPTMALNPYAPDAPIECFRLAENKISVCQPDCQDANVTLLMFKGPVPAGETPWKEGSWEVINPTDSPSSLKSLSWLLQKAVDIVEFQHWNTIVDSQVLHERAGLTCVCAPLKPRLLWGRDRRDHIKAYEDPYDAALYARQVKSKPSAFLIFRRTDGQGLGDLHVTLNIQTLLHQACDRLVQDKVARDVRFEWRLVPNAYDTRNISFPKFVLGSNRHDSPSGQPPNFRLELRPEQLRSLSWMIQQEGDDIPPFMEEETEEALLPPLMWRAEGRVTVPKTVRGGILADDVGYGKTAITLGLIDALHAQAQRPIPNDIEGYIPTKATLIVVPDIMLQQWQAEIKKFLGAKLTVLVIPLAISFKNVSIKDVLQSDIVLVSWKLLNGPAYYEKLQRFTGTPRVPNAPGRNFDAWFSEAQVALQDQIRIMTNHGPNALLDSIRRRRQNVKDSRANSTYFPSKRLRGKASVTGNRAWESVGKHGAAHYADISSDEASEPESESDVEMLRAKTDQCLGLQPAMASSEMETEQGNDFKPESDGDGTQYEDSSTEASQIRPAPVRKLCRHKTKTSNSTASKKSGKIWDDRKEFNISKGRDQSWETVRNPLLHAFSFNRLIIDEFTYANPERLSPLLALRARSKWVLSGTPPLNDFADVNSIAPFLGVHLGVDEDDLQSQNKRLNLLCKQRSAAETFQSFRAPRSEAWHGHRHKVAKKFLDRFARKNVAEIEEIPSSEHIILIRSSPAERAIYLELYKQLMTYNRQVRRSRRGRFSSDQVERLDEIIGSSTTAEEALLKRCSSLALQGHWNDEGKPEITTCTSLIAAREKQLDELRRDLVMKLRLAAFVYCSCDLRYKRFHRFIESIIRDDFGDKTVTQEVYPLVKAAILTSKADDWKFFFAAPEEQLSDTEGMSDVEAQTTSETETENEDAVESVKDEDLAPPAAKRTKMTTGKSHTAQGKNGRGSKRSRKGDSKGDVPLPKMPSELHEFEPLLGEITTTIRNLIVEWILRGRALRFLRTVHLVQTSADIGQCDSCFCELERIQNMNVLGSCGHALCTNCSSKTMQMEECTVEGCRGSGKRFNIIKASTLGRGEGDRGAEYGGSKLDRMIEIVRGIPTNERVLLFIQHPELMEVASKALDLAKIKHTLISAMDRQSAKKMEEIQKSSFGDKKVLILNLGSEMAAGLNLQRANHVIFLSPMLTQTQYDYEAAMIQAIGRSRRYGQTRHVHIYHLLVKHTIDVNIFQDRRGKVLVERDGEAMLVDRDEASDTEAISFPGVAPSSATPGQ</sequence>
<keyword evidence="3" id="KW-0547">Nucleotide-binding</keyword>
<dbReference type="EMBL" id="KV907507">
    <property type="protein sequence ID" value="OOF92487.1"/>
    <property type="molecule type" value="Genomic_DNA"/>
</dbReference>
<dbReference type="GO" id="GO:0006281">
    <property type="term" value="P:DNA repair"/>
    <property type="evidence" value="ECO:0007669"/>
    <property type="project" value="TreeGrafter"/>
</dbReference>
<dbReference type="Pfam" id="PF00145">
    <property type="entry name" value="DNA_methylase"/>
    <property type="match status" value="1"/>
</dbReference>
<feature type="compositionally biased region" description="Acidic residues" evidence="6">
    <location>
        <begin position="1361"/>
        <end position="1374"/>
    </location>
</feature>
<evidence type="ECO:0000256" key="1">
    <source>
        <dbReference type="ARBA" id="ARBA00022603"/>
    </source>
</evidence>
<dbReference type="PROSITE" id="PS51194">
    <property type="entry name" value="HELICASE_CTER"/>
    <property type="match status" value="1"/>
</dbReference>
<gene>
    <name evidence="8" type="ORF">ASPCADRAFT_517877</name>
</gene>
<evidence type="ECO:0000256" key="5">
    <source>
        <dbReference type="ARBA" id="ARBA00022840"/>
    </source>
</evidence>
<dbReference type="GO" id="GO:0016787">
    <property type="term" value="F:hydrolase activity"/>
    <property type="evidence" value="ECO:0007669"/>
    <property type="project" value="UniProtKB-KW"/>
</dbReference>
<dbReference type="InterPro" id="IPR038718">
    <property type="entry name" value="SNF2-like_sf"/>
</dbReference>
<dbReference type="GO" id="GO:0005634">
    <property type="term" value="C:nucleus"/>
    <property type="evidence" value="ECO:0007669"/>
    <property type="project" value="TreeGrafter"/>
</dbReference>
<dbReference type="SMART" id="SM00487">
    <property type="entry name" value="DEXDc"/>
    <property type="match status" value="1"/>
</dbReference>
<dbReference type="InterPro" id="IPR027417">
    <property type="entry name" value="P-loop_NTPase"/>
</dbReference>
<evidence type="ECO:0000256" key="2">
    <source>
        <dbReference type="ARBA" id="ARBA00022679"/>
    </source>
</evidence>
<dbReference type="InterPro" id="IPR001525">
    <property type="entry name" value="C5_MeTfrase"/>
</dbReference>
<dbReference type="GO" id="GO:0005524">
    <property type="term" value="F:ATP binding"/>
    <property type="evidence" value="ECO:0007669"/>
    <property type="project" value="UniProtKB-KW"/>
</dbReference>